<gene>
    <name evidence="1" type="ORF">PAAG_12138</name>
</gene>
<evidence type="ECO:0000313" key="2">
    <source>
        <dbReference type="Proteomes" id="UP000002059"/>
    </source>
</evidence>
<dbReference type="HOGENOM" id="CLU_2813083_0_0_1"/>
<name>A0A0A2V151_PARBA</name>
<accession>A0A0A2V151</accession>
<evidence type="ECO:0000313" key="1">
    <source>
        <dbReference type="EMBL" id="KGQ01193.1"/>
    </source>
</evidence>
<dbReference type="AlphaFoldDB" id="A0A0A2V151"/>
<dbReference type="Proteomes" id="UP000002059">
    <property type="component" value="Partially assembled WGS sequence"/>
</dbReference>
<protein>
    <submittedName>
        <fullName evidence="1">Uncharacterized protein</fullName>
    </submittedName>
</protein>
<dbReference type="VEuPathDB" id="FungiDB:PAAG_12138"/>
<reference evidence="1 2" key="1">
    <citation type="journal article" date="2011" name="PLoS Genet.">
        <title>Comparative genomic analysis of human fungal pathogens causing paracoccidioidomycosis.</title>
        <authorList>
            <person name="Desjardins C.A."/>
            <person name="Champion M.D."/>
            <person name="Holder J.W."/>
            <person name="Muszewska A."/>
            <person name="Goldberg J."/>
            <person name="Bailao A.M."/>
            <person name="Brigido M.M."/>
            <person name="Ferreira M.E."/>
            <person name="Garcia A.M."/>
            <person name="Grynberg M."/>
            <person name="Gujja S."/>
            <person name="Heiman D.I."/>
            <person name="Henn M.R."/>
            <person name="Kodira C.D."/>
            <person name="Leon-Narvaez H."/>
            <person name="Longo L.V."/>
            <person name="Ma L.J."/>
            <person name="Malavazi I."/>
            <person name="Matsuo A.L."/>
            <person name="Morais F.V."/>
            <person name="Pereira M."/>
            <person name="Rodriguez-Brito S."/>
            <person name="Sakthikumar S."/>
            <person name="Salem-Izacc S.M."/>
            <person name="Sykes S.M."/>
            <person name="Teixeira M.M."/>
            <person name="Vallejo M.C."/>
            <person name="Walter M.E."/>
            <person name="Yandava C."/>
            <person name="Young S."/>
            <person name="Zeng Q."/>
            <person name="Zucker J."/>
            <person name="Felipe M.S."/>
            <person name="Goldman G.H."/>
            <person name="Haas B.J."/>
            <person name="McEwen J.G."/>
            <person name="Nino-Vega G."/>
            <person name="Puccia R."/>
            <person name="San-Blas G."/>
            <person name="Soares C.M."/>
            <person name="Birren B.W."/>
            <person name="Cuomo C.A."/>
        </authorList>
    </citation>
    <scope>NUCLEOTIDE SEQUENCE [LARGE SCALE GENOMIC DNA]</scope>
    <source>
        <strain evidence="2">ATCC MYA-826 / Pb01</strain>
    </source>
</reference>
<sequence length="67" mass="7183">MRLCCRHEGSEKDRSRLWDGPLGDRAVGMWSKVDVKTGGLTGLESTANPCGVSVMLAGHGQHMADVD</sequence>
<dbReference type="RefSeq" id="XP_015702741.1">
    <property type="nucleotide sequence ID" value="XM_015847666.1"/>
</dbReference>
<dbReference type="EMBL" id="KN294007">
    <property type="protein sequence ID" value="KGQ01193.1"/>
    <property type="molecule type" value="Genomic_DNA"/>
</dbReference>
<proteinExistence type="predicted"/>
<dbReference type="GeneID" id="26970892"/>
<keyword evidence="2" id="KW-1185">Reference proteome</keyword>
<dbReference type="KEGG" id="pbl:PAAG_12138"/>
<organism evidence="1 2">
    <name type="scientific">Paracoccidioides lutzii (strain ATCC MYA-826 / Pb01)</name>
    <name type="common">Paracoccidioides brasiliensis</name>
    <dbReference type="NCBI Taxonomy" id="502779"/>
    <lineage>
        <taxon>Eukaryota</taxon>
        <taxon>Fungi</taxon>
        <taxon>Dikarya</taxon>
        <taxon>Ascomycota</taxon>
        <taxon>Pezizomycotina</taxon>
        <taxon>Eurotiomycetes</taxon>
        <taxon>Eurotiomycetidae</taxon>
        <taxon>Onygenales</taxon>
        <taxon>Ajellomycetaceae</taxon>
        <taxon>Paracoccidioides</taxon>
    </lineage>
</organism>